<keyword evidence="4" id="KW-0418">Kinase</keyword>
<dbReference type="PROSITE" id="PS50011">
    <property type="entry name" value="PROTEIN_KINASE_DOM"/>
    <property type="match status" value="1"/>
</dbReference>
<gene>
    <name evidence="8" type="ORF">TrLO_g12586</name>
</gene>
<dbReference type="Pfam" id="PF00069">
    <property type="entry name" value="Pkinase"/>
    <property type="match status" value="1"/>
</dbReference>
<keyword evidence="2" id="KW-0808">Transferase</keyword>
<keyword evidence="5" id="KW-0067">ATP-binding</keyword>
<dbReference type="SUPFAM" id="SSF56112">
    <property type="entry name" value="Protein kinase-like (PK-like)"/>
    <property type="match status" value="1"/>
</dbReference>
<evidence type="ECO:0000313" key="9">
    <source>
        <dbReference type="Proteomes" id="UP001165122"/>
    </source>
</evidence>
<dbReference type="AlphaFoldDB" id="A0A9W7AZ33"/>
<dbReference type="PANTHER" id="PTHR24351">
    <property type="entry name" value="RIBOSOMAL PROTEIN S6 KINASE"/>
    <property type="match status" value="1"/>
</dbReference>
<protein>
    <recommendedName>
        <fullName evidence="7">Protein kinase domain-containing protein</fullName>
    </recommendedName>
</protein>
<feature type="non-terminal residue" evidence="8">
    <location>
        <position position="1"/>
    </location>
</feature>
<evidence type="ECO:0000256" key="5">
    <source>
        <dbReference type="ARBA" id="ARBA00022840"/>
    </source>
</evidence>
<evidence type="ECO:0000256" key="6">
    <source>
        <dbReference type="SAM" id="MobiDB-lite"/>
    </source>
</evidence>
<dbReference type="GO" id="GO:0005524">
    <property type="term" value="F:ATP binding"/>
    <property type="evidence" value="ECO:0007669"/>
    <property type="project" value="UniProtKB-KW"/>
</dbReference>
<dbReference type="InterPro" id="IPR011009">
    <property type="entry name" value="Kinase-like_dom_sf"/>
</dbReference>
<dbReference type="InterPro" id="IPR008271">
    <property type="entry name" value="Ser/Thr_kinase_AS"/>
</dbReference>
<comment type="caution">
    <text evidence="8">The sequence shown here is derived from an EMBL/GenBank/DDBJ whole genome shotgun (WGS) entry which is preliminary data.</text>
</comment>
<evidence type="ECO:0000259" key="7">
    <source>
        <dbReference type="PROSITE" id="PS50011"/>
    </source>
</evidence>
<reference evidence="9" key="1">
    <citation type="journal article" date="2023" name="Commun. Biol.">
        <title>Genome analysis of Parmales, the sister group of diatoms, reveals the evolutionary specialization of diatoms from phago-mixotrophs to photoautotrophs.</title>
        <authorList>
            <person name="Ban H."/>
            <person name="Sato S."/>
            <person name="Yoshikawa S."/>
            <person name="Yamada K."/>
            <person name="Nakamura Y."/>
            <person name="Ichinomiya M."/>
            <person name="Sato N."/>
            <person name="Blanc-Mathieu R."/>
            <person name="Endo H."/>
            <person name="Kuwata A."/>
            <person name="Ogata H."/>
        </authorList>
    </citation>
    <scope>NUCLEOTIDE SEQUENCE [LARGE SCALE GENOMIC DNA]</scope>
    <source>
        <strain evidence="9">NIES 3700</strain>
    </source>
</reference>
<name>A0A9W7AZ33_9STRA</name>
<evidence type="ECO:0000256" key="4">
    <source>
        <dbReference type="ARBA" id="ARBA00022777"/>
    </source>
</evidence>
<dbReference type="PROSITE" id="PS00108">
    <property type="entry name" value="PROTEIN_KINASE_ST"/>
    <property type="match status" value="1"/>
</dbReference>
<keyword evidence="3" id="KW-0547">Nucleotide-binding</keyword>
<dbReference type="EMBL" id="BRXW01001019">
    <property type="protein sequence ID" value="GMH80729.1"/>
    <property type="molecule type" value="Genomic_DNA"/>
</dbReference>
<dbReference type="InterPro" id="IPR000719">
    <property type="entry name" value="Prot_kinase_dom"/>
</dbReference>
<sequence length="340" mass="38298">AICNGHYAFQDTRHLYLVMDLVTGGDMRVHINEKSKGRKKFSSNDVVYFISHLLVALEFCHNRNVLHRDIKPDNILICESGTLKLTDFGISHKLKSRESFCIMSSGTLEYMAPEILKKGHEHSWPSELYSVGVYMYELLLLSLPNELGNFSKLEDSAKAEKDPKIKAIKEFALKCLEPLPDDRFQTVKDAYANEMFEGADMKDWGKDSYPVKVSFKPDVSHTNVQDNAKQEDLMSAFGGEDDDDKPKIEEKFQTKFKSYGWNNMLKKESSLRSGRSSLIMGLRSIQNSGRISIGKAGNAAAKTAMKYSPETDNVKSDCPNQAPRSYREGRRNSDLGLAAA</sequence>
<evidence type="ECO:0000256" key="3">
    <source>
        <dbReference type="ARBA" id="ARBA00022741"/>
    </source>
</evidence>
<evidence type="ECO:0000313" key="8">
    <source>
        <dbReference type="EMBL" id="GMH80729.1"/>
    </source>
</evidence>
<dbReference type="OrthoDB" id="354826at2759"/>
<dbReference type="Proteomes" id="UP001165122">
    <property type="component" value="Unassembled WGS sequence"/>
</dbReference>
<dbReference type="SMART" id="SM00220">
    <property type="entry name" value="S_TKc"/>
    <property type="match status" value="1"/>
</dbReference>
<organism evidence="8 9">
    <name type="scientific">Triparma laevis f. longispina</name>
    <dbReference type="NCBI Taxonomy" id="1714387"/>
    <lineage>
        <taxon>Eukaryota</taxon>
        <taxon>Sar</taxon>
        <taxon>Stramenopiles</taxon>
        <taxon>Ochrophyta</taxon>
        <taxon>Bolidophyceae</taxon>
        <taxon>Parmales</taxon>
        <taxon>Triparmaceae</taxon>
        <taxon>Triparma</taxon>
    </lineage>
</organism>
<keyword evidence="9" id="KW-1185">Reference proteome</keyword>
<proteinExistence type="predicted"/>
<dbReference type="Gene3D" id="3.30.200.20">
    <property type="entry name" value="Phosphorylase Kinase, domain 1"/>
    <property type="match status" value="1"/>
</dbReference>
<keyword evidence="1" id="KW-0723">Serine/threonine-protein kinase</keyword>
<dbReference type="GO" id="GO:0004674">
    <property type="term" value="F:protein serine/threonine kinase activity"/>
    <property type="evidence" value="ECO:0007669"/>
    <property type="project" value="UniProtKB-KW"/>
</dbReference>
<feature type="region of interest" description="Disordered" evidence="6">
    <location>
        <begin position="304"/>
        <end position="340"/>
    </location>
</feature>
<evidence type="ECO:0000256" key="1">
    <source>
        <dbReference type="ARBA" id="ARBA00022527"/>
    </source>
</evidence>
<evidence type="ECO:0000256" key="2">
    <source>
        <dbReference type="ARBA" id="ARBA00022679"/>
    </source>
</evidence>
<accession>A0A9W7AZ33</accession>
<dbReference type="Gene3D" id="1.10.510.10">
    <property type="entry name" value="Transferase(Phosphotransferase) domain 1"/>
    <property type="match status" value="1"/>
</dbReference>
<feature type="domain" description="Protein kinase" evidence="7">
    <location>
        <begin position="1"/>
        <end position="196"/>
    </location>
</feature>